<feature type="domain" description="Helicase C-terminal" evidence="3">
    <location>
        <begin position="979"/>
        <end position="1161"/>
    </location>
</feature>
<sequence>MDAKSPTARREMNSLGELVGAVRLPSSAHKAAAGTEAVTDLLIFRRRDPSAPIPNEDPDWIWAEPTIVPGTYGEDGPPLINRHFKARRELMLGEPRVEVSLYGAAALVINGEKSAPAVAGQLGNRLSKVVTLAHQNGLGVLPPTEATLAARAVAIAPAAADLIDGHITWQGTSFTAVSDGQHVALKVPTSATAELVALLSIRDQVKAVVQREAASIDDDDALDMARAALRTSWETYVAKYGPVNRFTESSRVDSDGEEIIRRRRPAAVAKLLTDPFGAWVSGIEIFDDRDRTARPAGLLVTRQVLPRPPVRSAETPADALAVSLDQRGHVDVDYIGQLLGEPSLEVTVAQLGDLLFEVPRIDVDEEPRWVTAAEFCSGNVRRKLYAAQEADAATPGRWARQIAALEAVVPADLGVEDISANLGAVWIPDVYVQDWARELLESPKMVVRNVLHSDWEVRGAVTGVLTYSRYGTVDAGASAILKAMLEQRPVLVYDVIDDDGSERRVLNPAKTELAKEKAQELQDDFEDWLWRDPDRSTTLLKTYNDTFNALVARNYSAESAHLTFPGLSRSFVPRPHQRAAVARMLAEESVGLFHEVGAGKTAEMVIGAAELRRLGLVRKPMVVVPNHMLEQFTREWVQLYPSAMLLSAATDDIGLQDGARRRFVAKAAASDWDAIIITRDAFGKLGLSPAAQEEYVTREISSIRASLATATEGGSEQTVKKLERMLLVKEEQLKKRVNVERDPGITFEATGVDYLLVDELHEYKNLWTPSAIPGAGISQGSIRATDLHMKVSYLRDHFGGRVMTGATATPIANSVSEMYVMQRYLAPQLLEDAGIHAFDQWAATFGQVITGFEMNPTGTKYQVRSRFAQFTNVPELVSMFNQFGDIKTSEELNLPKPLVARRTDTQRLPEALVVPQSPELVAFQAEMDHRVDLIASGAVDPADDNMLKITNDGRLAALDLRLVGCEPSEVTKTDVAADRLAQLYHQHKDQVFLDPATQEPHPVPGALQIVFCDLATPKGSSASQDGPWDAYNALREALDERGVPRSQVRFIHEARTTAERGQLFRECREGGVAVLIGSTSKMGTGTNIQNRVVHLLHMDAPWRPADVTQREGRAIRQGNQNPEVALTQMITEKSFDTFLWQTLERKAGFISQVMTSKIDVRQVEDVGGDDTLSFAQFKALSSGDPLMMEELQAKEDLTKLRRLEVGYKRNRAQLEGVIAAEPRIARYNSEISMYRDAARRSTSTEADRFQMLFRGTWYDKRKDALAAVQEFLFAGGAGPAFQLGLNQSGYRDYTVGKIGGHDLVLQSTPAQIVLLLQDAPRAKVTIAKMGATSTQHMGLITRLENLIPQIDSSIVSLQEERDSLTRRIEQAREDLDKPFKHITALEAAEERYAGVTARIQQQAHQDALSPAALELASVLDDPEPLAAIDPAYPAGPPVDQSPDLAGIDL</sequence>
<dbReference type="InterPro" id="IPR052933">
    <property type="entry name" value="DNA_Protect_Modify"/>
</dbReference>
<dbReference type="InterPro" id="IPR001650">
    <property type="entry name" value="Helicase_C-like"/>
</dbReference>
<evidence type="ECO:0000313" key="5">
    <source>
        <dbReference type="Proteomes" id="UP000516117"/>
    </source>
</evidence>
<gene>
    <name evidence="4" type="ORF">H9L22_03310</name>
</gene>
<reference evidence="4 5" key="1">
    <citation type="submission" date="2020-08" db="EMBL/GenBank/DDBJ databases">
        <title>Genome sequence of Tessaracoccus defluvii JCM 17540T.</title>
        <authorList>
            <person name="Hyun D.-W."/>
            <person name="Bae J.-W."/>
        </authorList>
    </citation>
    <scope>NUCLEOTIDE SEQUENCE [LARGE SCALE GENOMIC DNA]</scope>
    <source>
        <strain evidence="4 5">JCM 17540</strain>
    </source>
</reference>
<dbReference type="RefSeq" id="WP_187721582.1">
    <property type="nucleotide sequence ID" value="NZ_BAABBL010000001.1"/>
</dbReference>
<dbReference type="SMART" id="SM00490">
    <property type="entry name" value="HELICc"/>
    <property type="match status" value="1"/>
</dbReference>
<name>A0A7H0H7F7_9ACTN</name>
<dbReference type="GO" id="GO:0004386">
    <property type="term" value="F:helicase activity"/>
    <property type="evidence" value="ECO:0007669"/>
    <property type="project" value="UniProtKB-KW"/>
</dbReference>
<accession>A0A7H0H7F7</accession>
<dbReference type="PANTHER" id="PTHR41313:SF1">
    <property type="entry name" value="DNA METHYLASE ADENINE-SPECIFIC DOMAIN-CONTAINING PROTEIN"/>
    <property type="match status" value="1"/>
</dbReference>
<feature type="region of interest" description="Disordered" evidence="2">
    <location>
        <begin position="1425"/>
        <end position="1449"/>
    </location>
</feature>
<keyword evidence="4" id="KW-0347">Helicase</keyword>
<dbReference type="Gene3D" id="3.40.50.300">
    <property type="entry name" value="P-loop containing nucleotide triphosphate hydrolases"/>
    <property type="match status" value="2"/>
</dbReference>
<dbReference type="Pfam" id="PF00271">
    <property type="entry name" value="Helicase_C"/>
    <property type="match status" value="1"/>
</dbReference>
<proteinExistence type="predicted"/>
<keyword evidence="4" id="KW-0547">Nucleotide-binding</keyword>
<dbReference type="Proteomes" id="UP000516117">
    <property type="component" value="Chromosome"/>
</dbReference>
<dbReference type="SUPFAM" id="SSF52540">
    <property type="entry name" value="P-loop containing nucleoside triphosphate hydrolases"/>
    <property type="match status" value="2"/>
</dbReference>
<dbReference type="EMBL" id="CP060789">
    <property type="protein sequence ID" value="QNP56473.1"/>
    <property type="molecule type" value="Genomic_DNA"/>
</dbReference>
<evidence type="ECO:0000256" key="1">
    <source>
        <dbReference type="SAM" id="Coils"/>
    </source>
</evidence>
<protein>
    <submittedName>
        <fullName evidence="4">Helicase</fullName>
    </submittedName>
</protein>
<keyword evidence="1" id="KW-0175">Coiled coil</keyword>
<evidence type="ECO:0000313" key="4">
    <source>
        <dbReference type="EMBL" id="QNP56473.1"/>
    </source>
</evidence>
<keyword evidence="5" id="KW-1185">Reference proteome</keyword>
<dbReference type="InterPro" id="IPR027417">
    <property type="entry name" value="P-loop_NTPase"/>
</dbReference>
<dbReference type="PANTHER" id="PTHR41313">
    <property type="entry name" value="ADENINE-SPECIFIC METHYLTRANSFERASE"/>
    <property type="match status" value="1"/>
</dbReference>
<dbReference type="InterPro" id="IPR014001">
    <property type="entry name" value="Helicase_ATP-bd"/>
</dbReference>
<dbReference type="KEGG" id="tdf:H9L22_03310"/>
<keyword evidence="4" id="KW-0378">Hydrolase</keyword>
<keyword evidence="4" id="KW-0067">ATP-binding</keyword>
<evidence type="ECO:0000259" key="3">
    <source>
        <dbReference type="PROSITE" id="PS51194"/>
    </source>
</evidence>
<dbReference type="PROSITE" id="PS51194">
    <property type="entry name" value="HELICASE_CTER"/>
    <property type="match status" value="1"/>
</dbReference>
<organism evidence="4 5">
    <name type="scientific">Tessaracoccus defluvii</name>
    <dbReference type="NCBI Taxonomy" id="1285901"/>
    <lineage>
        <taxon>Bacteria</taxon>
        <taxon>Bacillati</taxon>
        <taxon>Actinomycetota</taxon>
        <taxon>Actinomycetes</taxon>
        <taxon>Propionibacteriales</taxon>
        <taxon>Propionibacteriaceae</taxon>
        <taxon>Tessaracoccus</taxon>
    </lineage>
</organism>
<dbReference type="SMART" id="SM00487">
    <property type="entry name" value="DEXDc"/>
    <property type="match status" value="1"/>
</dbReference>
<feature type="coiled-coil region" evidence="1">
    <location>
        <begin position="1354"/>
        <end position="1405"/>
    </location>
</feature>
<evidence type="ECO:0000256" key="2">
    <source>
        <dbReference type="SAM" id="MobiDB-lite"/>
    </source>
</evidence>